<accession>A0A420XEG8</accession>
<keyword evidence="9" id="KW-1185">Reference proteome</keyword>
<evidence type="ECO:0000256" key="3">
    <source>
        <dbReference type="ARBA" id="ARBA00022475"/>
    </source>
</evidence>
<proteinExistence type="inferred from homology"/>
<comment type="subcellular location">
    <subcellularLocation>
        <location evidence="1 7">Cell membrane</location>
        <topology evidence="1 7">Multi-pass membrane protein</topology>
    </subcellularLocation>
</comment>
<keyword evidence="3 7" id="KW-1003">Cell membrane</keyword>
<evidence type="ECO:0000313" key="8">
    <source>
        <dbReference type="EMBL" id="RKR70631.1"/>
    </source>
</evidence>
<dbReference type="RefSeq" id="WP_121124290.1">
    <property type="nucleotide sequence ID" value="NZ_CP016604.1"/>
</dbReference>
<keyword evidence="4 7" id="KW-0812">Transmembrane</keyword>
<keyword evidence="5 7" id="KW-1133">Transmembrane helix</keyword>
<organism evidence="8 9">
    <name type="scientific">Otariodibacter oris</name>
    <dbReference type="NCBI Taxonomy" id="1032623"/>
    <lineage>
        <taxon>Bacteria</taxon>
        <taxon>Pseudomonadati</taxon>
        <taxon>Pseudomonadota</taxon>
        <taxon>Gammaproteobacteria</taxon>
        <taxon>Pasteurellales</taxon>
        <taxon>Pasteurellaceae</taxon>
        <taxon>Otariodibacter</taxon>
    </lineage>
</organism>
<keyword evidence="6 7" id="KW-0472">Membrane</keyword>
<feature type="transmembrane region" description="Helical" evidence="7">
    <location>
        <begin position="67"/>
        <end position="85"/>
    </location>
</feature>
<sequence length="152" mass="17596">MTNIILFLAIILFIVYAIYDQVLMDKQKGKTLLSIRLKRQSKMDAIILVALIALTISQGIQTHIEPLTIYLLATCIVLAIYSTFIRYPRLLLKEKGFFFANIYIDYKKIKQLNLAEKQILVVDLTNERRLLVKIEHKADIEKVVNFFGGYKS</sequence>
<comment type="similarity">
    <text evidence="2 7">Belongs to the UPF0266 family.</text>
</comment>
<comment type="caution">
    <text evidence="8">The sequence shown here is derived from an EMBL/GenBank/DDBJ whole genome shotgun (WGS) entry which is preliminary data.</text>
</comment>
<reference evidence="8 9" key="1">
    <citation type="submission" date="2018-10" db="EMBL/GenBank/DDBJ databases">
        <title>Genomic Encyclopedia of Type Strains, Phase IV (KMG-IV): sequencing the most valuable type-strain genomes for metagenomic binning, comparative biology and taxonomic classification.</title>
        <authorList>
            <person name="Goeker M."/>
        </authorList>
    </citation>
    <scope>NUCLEOTIDE SEQUENCE [LARGE SCALE GENOMIC DNA]</scope>
    <source>
        <strain evidence="8 9">DSM 23800</strain>
    </source>
</reference>
<dbReference type="InterPro" id="IPR009328">
    <property type="entry name" value="DUF986"/>
</dbReference>
<evidence type="ECO:0000256" key="7">
    <source>
        <dbReference type="HAMAP-Rule" id="MF_01071"/>
    </source>
</evidence>
<dbReference type="EMBL" id="RBJC01000011">
    <property type="protein sequence ID" value="RKR70631.1"/>
    <property type="molecule type" value="Genomic_DNA"/>
</dbReference>
<evidence type="ECO:0000256" key="6">
    <source>
        <dbReference type="ARBA" id="ARBA00023136"/>
    </source>
</evidence>
<dbReference type="PIRSF" id="PIRSF020687">
    <property type="entry name" value="UCP020687"/>
    <property type="match status" value="1"/>
</dbReference>
<evidence type="ECO:0000256" key="5">
    <source>
        <dbReference type="ARBA" id="ARBA00022989"/>
    </source>
</evidence>
<protein>
    <recommendedName>
        <fullName evidence="7">UPF0266 membrane protein DES31_1885</fullName>
    </recommendedName>
</protein>
<evidence type="ECO:0000256" key="2">
    <source>
        <dbReference type="ARBA" id="ARBA00009962"/>
    </source>
</evidence>
<feature type="transmembrane region" description="Helical" evidence="7">
    <location>
        <begin position="45"/>
        <end position="61"/>
    </location>
</feature>
<dbReference type="HAMAP" id="MF_01071">
    <property type="entry name" value="UPF0266"/>
    <property type="match status" value="1"/>
</dbReference>
<dbReference type="NCBIfam" id="NF002791">
    <property type="entry name" value="PRK02913.1"/>
    <property type="match status" value="1"/>
</dbReference>
<gene>
    <name evidence="8" type="ORF">DES31_1885</name>
</gene>
<dbReference type="GO" id="GO:0005886">
    <property type="term" value="C:plasma membrane"/>
    <property type="evidence" value="ECO:0007669"/>
    <property type="project" value="UniProtKB-SubCell"/>
</dbReference>
<feature type="transmembrane region" description="Helical" evidence="7">
    <location>
        <begin position="6"/>
        <end position="24"/>
    </location>
</feature>
<evidence type="ECO:0000256" key="4">
    <source>
        <dbReference type="ARBA" id="ARBA00022692"/>
    </source>
</evidence>
<dbReference type="Pfam" id="PF06173">
    <property type="entry name" value="DUF986"/>
    <property type="match status" value="1"/>
</dbReference>
<evidence type="ECO:0000256" key="1">
    <source>
        <dbReference type="ARBA" id="ARBA00004651"/>
    </source>
</evidence>
<dbReference type="OrthoDB" id="2360740at2"/>
<name>A0A420XEG8_9PAST</name>
<evidence type="ECO:0000313" key="9">
    <source>
        <dbReference type="Proteomes" id="UP000280099"/>
    </source>
</evidence>
<dbReference type="AlphaFoldDB" id="A0A420XEG8"/>
<dbReference type="Proteomes" id="UP000280099">
    <property type="component" value="Unassembled WGS sequence"/>
</dbReference>